<dbReference type="InterPro" id="IPR024463">
    <property type="entry name" value="Transposase_TnpC_homeodom"/>
</dbReference>
<accession>A0A7X1AXF1</accession>
<dbReference type="PANTHER" id="PTHR33678">
    <property type="entry name" value="BLL1576 PROTEIN"/>
    <property type="match status" value="1"/>
</dbReference>
<feature type="domain" description="Transposase IS66 central" evidence="2">
    <location>
        <begin position="151"/>
        <end position="432"/>
    </location>
</feature>
<dbReference type="InterPro" id="IPR039552">
    <property type="entry name" value="IS66_C"/>
</dbReference>
<evidence type="ECO:0000259" key="2">
    <source>
        <dbReference type="Pfam" id="PF03050"/>
    </source>
</evidence>
<proteinExistence type="predicted"/>
<evidence type="ECO:0000313" key="8">
    <source>
        <dbReference type="EMBL" id="MBC2602953.1"/>
    </source>
</evidence>
<dbReference type="NCBIfam" id="NF033517">
    <property type="entry name" value="transpos_IS66"/>
    <property type="match status" value="1"/>
</dbReference>
<evidence type="ECO:0000259" key="3">
    <source>
        <dbReference type="Pfam" id="PF13007"/>
    </source>
</evidence>
<dbReference type="PANTHER" id="PTHR33678:SF1">
    <property type="entry name" value="BLL1576 PROTEIN"/>
    <property type="match status" value="1"/>
</dbReference>
<gene>
    <name evidence="5" type="ORF">H5P30_05610</name>
    <name evidence="6" type="ORF">H5P30_07915</name>
    <name evidence="7" type="ORF">H5P30_07945</name>
    <name evidence="8" type="ORF">H5P30_14310</name>
</gene>
<evidence type="ECO:0000313" key="6">
    <source>
        <dbReference type="EMBL" id="MBC2601702.1"/>
    </source>
</evidence>
<dbReference type="RefSeq" id="WP_185691970.1">
    <property type="nucleotide sequence ID" value="NZ_JACHVA010000050.1"/>
</dbReference>
<name>A0A7X1AXF1_9BACT</name>
<feature type="coiled-coil region" evidence="1">
    <location>
        <begin position="5"/>
        <end position="57"/>
    </location>
</feature>
<dbReference type="Pfam" id="PF13817">
    <property type="entry name" value="DDE_Tnp_IS66_C"/>
    <property type="match status" value="1"/>
</dbReference>
<dbReference type="InterPro" id="IPR004291">
    <property type="entry name" value="Transposase_IS66_central"/>
</dbReference>
<dbReference type="EMBL" id="JACHVA010000072">
    <property type="protein sequence ID" value="MBC2601702.1"/>
    <property type="molecule type" value="Genomic_DNA"/>
</dbReference>
<dbReference type="Proteomes" id="UP000525652">
    <property type="component" value="Unassembled WGS sequence"/>
</dbReference>
<protein>
    <submittedName>
        <fullName evidence="7">IS66 family transposase</fullName>
    </submittedName>
</protein>
<evidence type="ECO:0000313" key="7">
    <source>
        <dbReference type="EMBL" id="MBC2601707.1"/>
    </source>
</evidence>
<keyword evidence="1" id="KW-0175">Coiled coil</keyword>
<dbReference type="Pfam" id="PF13007">
    <property type="entry name" value="LZ_Tnp_IS66"/>
    <property type="match status" value="1"/>
</dbReference>
<dbReference type="Pfam" id="PF03050">
    <property type="entry name" value="DDE_Tnp_IS66"/>
    <property type="match status" value="1"/>
</dbReference>
<organism evidence="7 9">
    <name type="scientific">Puniceicoccus vermicola</name>
    <dbReference type="NCBI Taxonomy" id="388746"/>
    <lineage>
        <taxon>Bacteria</taxon>
        <taxon>Pseudomonadati</taxon>
        <taxon>Verrucomicrobiota</taxon>
        <taxon>Opitutia</taxon>
        <taxon>Puniceicoccales</taxon>
        <taxon>Puniceicoccaceae</taxon>
        <taxon>Puniceicoccus</taxon>
    </lineage>
</organism>
<feature type="domain" description="Transposase IS66 C-terminal" evidence="4">
    <location>
        <begin position="439"/>
        <end position="476"/>
    </location>
</feature>
<evidence type="ECO:0000256" key="1">
    <source>
        <dbReference type="SAM" id="Coils"/>
    </source>
</evidence>
<dbReference type="EMBL" id="JACHVA010000050">
    <property type="protein sequence ID" value="MBC2601248.1"/>
    <property type="molecule type" value="Genomic_DNA"/>
</dbReference>
<evidence type="ECO:0000313" key="5">
    <source>
        <dbReference type="EMBL" id="MBC2601248.1"/>
    </source>
</evidence>
<dbReference type="InterPro" id="IPR052344">
    <property type="entry name" value="Transposase-related"/>
</dbReference>
<sequence>MPPTYDELRRENDLLKQQIAWFKRQLFGGGKSERIDRDQALLALEEMETRQKQMERQEVSYIRSKARQRSKGAIERFEKVPVAETVEIVPEEVKADPDLYEQIGAEETFEIDITPPKIFKRLIRRLKFRHRIERSLPPVVVPALERPVQGSYASAGLVGWVVLGKYIDHLPLYRQQKMFERWGAKISRQSMADWVQTVAFWLKPLYNHMRQELLESGYVQADETPVRFQDPDNKKGKTSQGFLWVVHSPGLGVVFDWRLSRRHVEATRLLEGFTGLLQTDGYEAYNALVKNAEAIIHLGCWAHARRGFFNARSDHPREASLILGLIGRLYDFEERYRKQGLSPVERARQRKVDQARILKWLKIAITISQNRCLSQSNLGKACSYALARWKCLCRYLHHGEAEIDNNLVENKIRPSAIGKKNWLFIGSPDAGERTAVIYSMLLTCEIHGVDPHAWLPDVLTKAPKTPEKKEQIKLLPHNWQQ</sequence>
<comment type="caution">
    <text evidence="7">The sequence shown here is derived from an EMBL/GenBank/DDBJ whole genome shotgun (WGS) entry which is preliminary data.</text>
</comment>
<dbReference type="EMBL" id="JACHVA010000073">
    <property type="protein sequence ID" value="MBC2601707.1"/>
    <property type="molecule type" value="Genomic_DNA"/>
</dbReference>
<feature type="domain" description="Transposase TnpC homeodomain" evidence="3">
    <location>
        <begin position="15"/>
        <end position="71"/>
    </location>
</feature>
<evidence type="ECO:0000259" key="4">
    <source>
        <dbReference type="Pfam" id="PF13817"/>
    </source>
</evidence>
<keyword evidence="9" id="KW-1185">Reference proteome</keyword>
<evidence type="ECO:0000313" key="9">
    <source>
        <dbReference type="Proteomes" id="UP000525652"/>
    </source>
</evidence>
<dbReference type="EMBL" id="JACHVA010000107">
    <property type="protein sequence ID" value="MBC2602953.1"/>
    <property type="molecule type" value="Genomic_DNA"/>
</dbReference>
<reference evidence="7 9" key="1">
    <citation type="submission" date="2020-07" db="EMBL/GenBank/DDBJ databases">
        <authorList>
            <person name="Feng X."/>
        </authorList>
    </citation>
    <scope>NUCLEOTIDE SEQUENCE [LARGE SCALE GENOMIC DNA]</scope>
    <source>
        <strain evidence="7 9">JCM14086</strain>
    </source>
</reference>
<dbReference type="AlphaFoldDB" id="A0A7X1AXF1"/>